<feature type="transmembrane region" description="Helical" evidence="6">
    <location>
        <begin position="571"/>
        <end position="589"/>
    </location>
</feature>
<feature type="transmembrane region" description="Helical" evidence="6">
    <location>
        <begin position="297"/>
        <end position="320"/>
    </location>
</feature>
<dbReference type="PANTHER" id="PTHR30589">
    <property type="entry name" value="PROLIPOPROTEIN DIACYLGLYCERYL TRANSFERASE"/>
    <property type="match status" value="1"/>
</dbReference>
<dbReference type="Proteomes" id="UP000559256">
    <property type="component" value="Unassembled WGS sequence"/>
</dbReference>
<dbReference type="AlphaFoldDB" id="A0A8H5LY31"/>
<dbReference type="OrthoDB" id="3011762at2759"/>
<dbReference type="GO" id="GO:0008961">
    <property type="term" value="F:phosphatidylglycerol-prolipoprotein diacylglyceryl transferase activity"/>
    <property type="evidence" value="ECO:0007669"/>
    <property type="project" value="InterPro"/>
</dbReference>
<dbReference type="GO" id="GO:0005886">
    <property type="term" value="C:plasma membrane"/>
    <property type="evidence" value="ECO:0007669"/>
    <property type="project" value="InterPro"/>
</dbReference>
<feature type="transmembrane region" description="Helical" evidence="6">
    <location>
        <begin position="187"/>
        <end position="207"/>
    </location>
</feature>
<keyword evidence="5 6" id="KW-0472">Membrane</keyword>
<dbReference type="GO" id="GO:0042158">
    <property type="term" value="P:lipoprotein biosynthetic process"/>
    <property type="evidence" value="ECO:0007669"/>
    <property type="project" value="InterPro"/>
</dbReference>
<proteinExistence type="predicted"/>
<keyword evidence="4 6" id="KW-1133">Transmembrane helix</keyword>
<feature type="transmembrane region" description="Helical" evidence="6">
    <location>
        <begin position="327"/>
        <end position="350"/>
    </location>
</feature>
<keyword evidence="3 6" id="KW-0812">Transmembrane</keyword>
<feature type="transmembrane region" description="Helical" evidence="6">
    <location>
        <begin position="370"/>
        <end position="390"/>
    </location>
</feature>
<evidence type="ECO:0000313" key="7">
    <source>
        <dbReference type="EMBL" id="KAF5373599.1"/>
    </source>
</evidence>
<accession>A0A8H5LY31</accession>
<dbReference type="Pfam" id="PF01790">
    <property type="entry name" value="LGT"/>
    <property type="match status" value="1"/>
</dbReference>
<gene>
    <name evidence="7" type="ORF">D9758_000909</name>
</gene>
<keyword evidence="2" id="KW-0808">Transferase</keyword>
<comment type="caution">
    <text evidence="7">The sequence shown here is derived from an EMBL/GenBank/DDBJ whole genome shotgun (WGS) entry which is preliminary data.</text>
</comment>
<evidence type="ECO:0000256" key="5">
    <source>
        <dbReference type="ARBA" id="ARBA00023136"/>
    </source>
</evidence>
<evidence type="ECO:0000256" key="2">
    <source>
        <dbReference type="ARBA" id="ARBA00022679"/>
    </source>
</evidence>
<dbReference type="InterPro" id="IPR001640">
    <property type="entry name" value="Lgt"/>
</dbReference>
<keyword evidence="8" id="KW-1185">Reference proteome</keyword>
<evidence type="ECO:0008006" key="9">
    <source>
        <dbReference type="Google" id="ProtNLM"/>
    </source>
</evidence>
<dbReference type="PANTHER" id="PTHR30589:SF0">
    <property type="entry name" value="PHOSPHATIDYLGLYCEROL--PROLIPOPROTEIN DIACYLGLYCERYL TRANSFERASE"/>
    <property type="match status" value="1"/>
</dbReference>
<evidence type="ECO:0000313" key="8">
    <source>
        <dbReference type="Proteomes" id="UP000559256"/>
    </source>
</evidence>
<evidence type="ECO:0000256" key="1">
    <source>
        <dbReference type="ARBA" id="ARBA00022475"/>
    </source>
</evidence>
<evidence type="ECO:0000256" key="3">
    <source>
        <dbReference type="ARBA" id="ARBA00022692"/>
    </source>
</evidence>
<evidence type="ECO:0000256" key="4">
    <source>
        <dbReference type="ARBA" id="ARBA00022989"/>
    </source>
</evidence>
<feature type="transmembrane region" description="Helical" evidence="6">
    <location>
        <begin position="15"/>
        <end position="33"/>
    </location>
</feature>
<organism evidence="7 8">
    <name type="scientific">Tetrapyrgos nigripes</name>
    <dbReference type="NCBI Taxonomy" id="182062"/>
    <lineage>
        <taxon>Eukaryota</taxon>
        <taxon>Fungi</taxon>
        <taxon>Dikarya</taxon>
        <taxon>Basidiomycota</taxon>
        <taxon>Agaricomycotina</taxon>
        <taxon>Agaricomycetes</taxon>
        <taxon>Agaricomycetidae</taxon>
        <taxon>Agaricales</taxon>
        <taxon>Marasmiineae</taxon>
        <taxon>Marasmiaceae</taxon>
        <taxon>Tetrapyrgos</taxon>
    </lineage>
</organism>
<sequence length="600" mass="66719">MMSYLASYSEVSRPLFLAFTIYYLVECLLRYLVGTHLHNHTFQSVLRSSYKEPVYYGILLGAIISLFSTPFCLSALWASNPFSPLPPTFSTSAEICITSRTVLFISELNRLDMYPAYIYHHLGSIAAVLSALHLGAPELLYLPFTTLVSEIPGDLIWILTAHRDLRDSSSFARWGESWRHTVKCVNFWMYAVFRVPSIPAMAYTFWVAIEKYQWTGQRAVVFVSWVSIILGSYSFWIWRYLRSQSRTSVAPAEVTVVRDTATTEKLAKANDVNKVAASKAWTYSFDHPIHVQLPSNIILTLYGPLMGLALSSLTLVSFTLTHGPLQLLAVSLSVTVMFAVLFARILCLVYEDTIPVFLRDPIRVFLRPGFWLHGGVFGAALGLSLCSYVLKLVDIRQVVPALCIGFPLYESISRLGCHTYGCCYGRIVRPGETSSSSLLKIFSPVTYVTYSAAAVRHQPNLRGKPLYPIQKISSCLFFAQFVAILLLLAVGRLDKGTAGGISLTIHAIIRLWTEFYRNDFRGEIWGIVPLTATGQIALLQCFVGLFMSLVWRAETVSIGSMDICNILTDTSAVICLVFIFGLGTAVYGLHKGGIGKGIVG</sequence>
<feature type="transmembrane region" description="Helical" evidence="6">
    <location>
        <begin position="54"/>
        <end position="77"/>
    </location>
</feature>
<feature type="transmembrane region" description="Helical" evidence="6">
    <location>
        <begin position="219"/>
        <end position="238"/>
    </location>
</feature>
<reference evidence="7 8" key="1">
    <citation type="journal article" date="2020" name="ISME J.">
        <title>Uncovering the hidden diversity of litter-decomposition mechanisms in mushroom-forming fungi.</title>
        <authorList>
            <person name="Floudas D."/>
            <person name="Bentzer J."/>
            <person name="Ahren D."/>
            <person name="Johansson T."/>
            <person name="Persson P."/>
            <person name="Tunlid A."/>
        </authorList>
    </citation>
    <scope>NUCLEOTIDE SEQUENCE [LARGE SCALE GENOMIC DNA]</scope>
    <source>
        <strain evidence="7 8">CBS 291.85</strain>
    </source>
</reference>
<feature type="transmembrane region" description="Helical" evidence="6">
    <location>
        <begin position="117"/>
        <end position="136"/>
    </location>
</feature>
<evidence type="ECO:0000256" key="6">
    <source>
        <dbReference type="SAM" id="Phobius"/>
    </source>
</evidence>
<name>A0A8H5LY31_9AGAR</name>
<protein>
    <recommendedName>
        <fullName evidence="9">Prolipoprotein diacylglyceryl transferase</fullName>
    </recommendedName>
</protein>
<dbReference type="EMBL" id="JAACJM010000003">
    <property type="protein sequence ID" value="KAF5373599.1"/>
    <property type="molecule type" value="Genomic_DNA"/>
</dbReference>
<keyword evidence="1" id="KW-1003">Cell membrane</keyword>
<feature type="transmembrane region" description="Helical" evidence="6">
    <location>
        <begin position="524"/>
        <end position="551"/>
    </location>
</feature>
<feature type="transmembrane region" description="Helical" evidence="6">
    <location>
        <begin position="472"/>
        <end position="490"/>
    </location>
</feature>